<dbReference type="PANTHER" id="PTHR46411:SF4">
    <property type="entry name" value="AAA+ ATPASE DOMAIN-CONTAINING PROTEIN"/>
    <property type="match status" value="1"/>
</dbReference>
<dbReference type="InterPro" id="IPR003593">
    <property type="entry name" value="AAA+_ATPase"/>
</dbReference>
<reference evidence="3" key="1">
    <citation type="journal article" date="2020" name="Stud. Mycol.">
        <title>101 Dothideomycetes genomes: a test case for predicting lifestyles and emergence of pathogens.</title>
        <authorList>
            <person name="Haridas S."/>
            <person name="Albert R."/>
            <person name="Binder M."/>
            <person name="Bloem J."/>
            <person name="Labutti K."/>
            <person name="Salamov A."/>
            <person name="Andreopoulos B."/>
            <person name="Baker S."/>
            <person name="Barry K."/>
            <person name="Bills G."/>
            <person name="Bluhm B."/>
            <person name="Cannon C."/>
            <person name="Castanera R."/>
            <person name="Culley D."/>
            <person name="Daum C."/>
            <person name="Ezra D."/>
            <person name="Gonzalez J."/>
            <person name="Henrissat B."/>
            <person name="Kuo A."/>
            <person name="Liang C."/>
            <person name="Lipzen A."/>
            <person name="Lutzoni F."/>
            <person name="Magnuson J."/>
            <person name="Mondo S."/>
            <person name="Nolan M."/>
            <person name="Ohm R."/>
            <person name="Pangilinan J."/>
            <person name="Park H.-J."/>
            <person name="Ramirez L."/>
            <person name="Alfaro M."/>
            <person name="Sun H."/>
            <person name="Tritt A."/>
            <person name="Yoshinaga Y."/>
            <person name="Zwiers L.-H."/>
            <person name="Turgeon B."/>
            <person name="Goodwin S."/>
            <person name="Spatafora J."/>
            <person name="Crous P."/>
            <person name="Grigoriev I."/>
        </authorList>
    </citation>
    <scope>NUCLEOTIDE SEQUENCE</scope>
    <source>
        <strain evidence="3">Tuck. ex Michener</strain>
    </source>
</reference>
<dbReference type="OrthoDB" id="10042665at2759"/>
<dbReference type="GO" id="GO:0005524">
    <property type="term" value="F:ATP binding"/>
    <property type="evidence" value="ECO:0007669"/>
    <property type="project" value="InterPro"/>
</dbReference>
<dbReference type="Gene3D" id="3.40.50.300">
    <property type="entry name" value="P-loop containing nucleotide triphosphate hydrolases"/>
    <property type="match status" value="1"/>
</dbReference>
<dbReference type="AlphaFoldDB" id="A0A6A6H506"/>
<evidence type="ECO:0000313" key="4">
    <source>
        <dbReference type="Proteomes" id="UP000800092"/>
    </source>
</evidence>
<keyword evidence="3" id="KW-0378">Hydrolase</keyword>
<evidence type="ECO:0000256" key="1">
    <source>
        <dbReference type="SAM" id="MobiDB-lite"/>
    </source>
</evidence>
<feature type="region of interest" description="Disordered" evidence="1">
    <location>
        <begin position="487"/>
        <end position="513"/>
    </location>
</feature>
<dbReference type="Pfam" id="PF22942">
    <property type="entry name" value="DUF7025"/>
    <property type="match status" value="1"/>
</dbReference>
<dbReference type="EMBL" id="ML991811">
    <property type="protein sequence ID" value="KAF2232959.1"/>
    <property type="molecule type" value="Genomic_DNA"/>
</dbReference>
<feature type="compositionally biased region" description="Basic and acidic residues" evidence="1">
    <location>
        <begin position="35"/>
        <end position="73"/>
    </location>
</feature>
<dbReference type="InterPro" id="IPR054289">
    <property type="entry name" value="DUF7025"/>
</dbReference>
<dbReference type="SMART" id="SM00382">
    <property type="entry name" value="AAA"/>
    <property type="match status" value="1"/>
</dbReference>
<dbReference type="Proteomes" id="UP000800092">
    <property type="component" value="Unassembled WGS sequence"/>
</dbReference>
<dbReference type="InterPro" id="IPR027417">
    <property type="entry name" value="P-loop_NTPase"/>
</dbReference>
<organism evidence="3 4">
    <name type="scientific">Viridothelium virens</name>
    <name type="common">Speckled blister lichen</name>
    <name type="synonym">Trypethelium virens</name>
    <dbReference type="NCBI Taxonomy" id="1048519"/>
    <lineage>
        <taxon>Eukaryota</taxon>
        <taxon>Fungi</taxon>
        <taxon>Dikarya</taxon>
        <taxon>Ascomycota</taxon>
        <taxon>Pezizomycotina</taxon>
        <taxon>Dothideomycetes</taxon>
        <taxon>Dothideomycetes incertae sedis</taxon>
        <taxon>Trypetheliales</taxon>
        <taxon>Trypetheliaceae</taxon>
        <taxon>Viridothelium</taxon>
    </lineage>
</organism>
<feature type="domain" description="AAA+ ATPase" evidence="2">
    <location>
        <begin position="547"/>
        <end position="676"/>
    </location>
</feature>
<dbReference type="Pfam" id="PF23232">
    <property type="entry name" value="AAA_lid_13"/>
    <property type="match status" value="1"/>
</dbReference>
<dbReference type="CDD" id="cd19481">
    <property type="entry name" value="RecA-like_protease"/>
    <property type="match status" value="1"/>
</dbReference>
<gene>
    <name evidence="3" type="ORF">EV356DRAFT_504692</name>
</gene>
<dbReference type="Pfam" id="PF00004">
    <property type="entry name" value="AAA"/>
    <property type="match status" value="1"/>
</dbReference>
<evidence type="ECO:0000313" key="3">
    <source>
        <dbReference type="EMBL" id="KAF2232959.1"/>
    </source>
</evidence>
<accession>A0A6A6H506</accession>
<dbReference type="InterPro" id="IPR056599">
    <property type="entry name" value="AAA_lid_fung"/>
</dbReference>
<name>A0A6A6H506_VIRVR</name>
<protein>
    <submittedName>
        <fullName evidence="3">P-loop containing nucleoside triphosphate hydrolase protein</fullName>
    </submittedName>
</protein>
<feature type="region of interest" description="Disordered" evidence="1">
    <location>
        <begin position="35"/>
        <end position="110"/>
    </location>
</feature>
<evidence type="ECO:0000259" key="2">
    <source>
        <dbReference type="SMART" id="SM00382"/>
    </source>
</evidence>
<proteinExistence type="predicted"/>
<dbReference type="PANTHER" id="PTHR46411">
    <property type="entry name" value="FAMILY ATPASE, PUTATIVE-RELATED"/>
    <property type="match status" value="1"/>
</dbReference>
<keyword evidence="4" id="KW-1185">Reference proteome</keyword>
<dbReference type="GO" id="GO:0016887">
    <property type="term" value="F:ATP hydrolysis activity"/>
    <property type="evidence" value="ECO:0007669"/>
    <property type="project" value="InterPro"/>
</dbReference>
<feature type="compositionally biased region" description="Basic and acidic residues" evidence="1">
    <location>
        <begin position="88"/>
        <end position="110"/>
    </location>
</feature>
<dbReference type="SUPFAM" id="SSF52540">
    <property type="entry name" value="P-loop containing nucleoside triphosphate hydrolases"/>
    <property type="match status" value="1"/>
</dbReference>
<sequence length="780" mass="88947">MQVNGTQPNTIEEKLKALEDRVAAFEKKYLKLDGKDVPIDGVPKEAEKADSAQDVTAKADEKDKQNAEEEIKNPSRVKILYNSVNPKTGEREDQLSDKIPEKESSNEEDSQHAFVLRKLICDKEADNVSEIEIKSDGLWKLLGQCLGSIPGHNFGGKPVTLESPYPQLIYEWDNLQTSAKEQAADDDEKQNRSDLQLLLDTIQKGGGDPVLETFFKDRDACREQKTIVFDNLWTLFKPGILVYGRPFQDQHQLFLVHHVLRRKKIFNVICYTYDWNGHQFKRMSVKLEIKSFDRQKPIESLPFYPFEYHDDQDKVLQKLKENGTRYHEVCTVKEGARMFNYKGSAIYLRKGFTGLAKDDGESDEQENKTWIDSVLDDEDSNEKVTRLSKVDGPVMVDFESYFLYGGEQAQIGGLTPYREDIECQCQDCQANKGLRKLFRSDFDDSENQEQGFRFPEQYLLCPPRVLGYVLREKQWAQLKVTSIVNMPKDPGDDSWNSRLKLGDDGDDDDSSDTKDMILNLVKGHENARSSGEKVELGVDDIVDRKGKGLVILLYGPPGVGKTTTAETVAIQARKPLFSISVADVGTKAKHVENNLRKIFDLATSWQAILLIDEADVFLESRGRTSGNSIERNALVSVFLRVLEYYQGILILTTNQIAQFDVAVYSRIHVAIKYRPLNKKQTKDIFEGFLVPLRDKNKIANYKQVEKYLREDVIKKAALDGRQIRNVVTSALSLARATDKSQLDLRHLKTIISNVTDFRQDFNQQMEKYKEQQKGMVGETA</sequence>
<dbReference type="InterPro" id="IPR003959">
    <property type="entry name" value="ATPase_AAA_core"/>
</dbReference>